<gene>
    <name evidence="1" type="ORF">EYF80_062739</name>
</gene>
<proteinExistence type="predicted"/>
<dbReference type="EMBL" id="SRLO01008851">
    <property type="protein sequence ID" value="TNN27118.1"/>
    <property type="molecule type" value="Genomic_DNA"/>
</dbReference>
<protein>
    <submittedName>
        <fullName evidence="1">Uncharacterized protein</fullName>
    </submittedName>
</protein>
<name>A0A4Z2EEB9_9TELE</name>
<comment type="caution">
    <text evidence="1">The sequence shown here is derived from an EMBL/GenBank/DDBJ whole genome shotgun (WGS) entry which is preliminary data.</text>
</comment>
<accession>A0A4Z2EEB9</accession>
<reference evidence="1 2" key="1">
    <citation type="submission" date="2019-03" db="EMBL/GenBank/DDBJ databases">
        <title>First draft genome of Liparis tanakae, snailfish: a comprehensive survey of snailfish specific genes.</title>
        <authorList>
            <person name="Kim W."/>
            <person name="Song I."/>
            <person name="Jeong J.-H."/>
            <person name="Kim D."/>
            <person name="Kim S."/>
            <person name="Ryu S."/>
            <person name="Song J.Y."/>
            <person name="Lee S.K."/>
        </authorList>
    </citation>
    <scope>NUCLEOTIDE SEQUENCE [LARGE SCALE GENOMIC DNA]</scope>
    <source>
        <tissue evidence="1">Muscle</tissue>
    </source>
</reference>
<organism evidence="1 2">
    <name type="scientific">Liparis tanakae</name>
    <name type="common">Tanaka's snailfish</name>
    <dbReference type="NCBI Taxonomy" id="230148"/>
    <lineage>
        <taxon>Eukaryota</taxon>
        <taxon>Metazoa</taxon>
        <taxon>Chordata</taxon>
        <taxon>Craniata</taxon>
        <taxon>Vertebrata</taxon>
        <taxon>Euteleostomi</taxon>
        <taxon>Actinopterygii</taxon>
        <taxon>Neopterygii</taxon>
        <taxon>Teleostei</taxon>
        <taxon>Neoteleostei</taxon>
        <taxon>Acanthomorphata</taxon>
        <taxon>Eupercaria</taxon>
        <taxon>Perciformes</taxon>
        <taxon>Cottioidei</taxon>
        <taxon>Cottales</taxon>
        <taxon>Liparidae</taxon>
        <taxon>Liparis</taxon>
    </lineage>
</organism>
<dbReference type="InterPro" id="IPR049547">
    <property type="entry name" value="WDR93_beta-prop"/>
</dbReference>
<keyword evidence="2" id="KW-1185">Reference proteome</keyword>
<dbReference type="OrthoDB" id="547231at2759"/>
<dbReference type="Pfam" id="PF21030">
    <property type="entry name" value="WDR93"/>
    <property type="match status" value="2"/>
</dbReference>
<sequence>METAQKQDPNSSEDVDMKWSPVAVVIKIKPPKNPPGPLDGPLEMFRKTDWFSRLSAQEVDRDAENTKEKNVEPVPDVLWPNAKTILCSAVSRCSRFVALGLEGALVCVWDRRSGEHIPHPTFWDYR</sequence>
<dbReference type="AlphaFoldDB" id="A0A4Z2EEB9"/>
<evidence type="ECO:0000313" key="2">
    <source>
        <dbReference type="Proteomes" id="UP000314294"/>
    </source>
</evidence>
<evidence type="ECO:0000313" key="1">
    <source>
        <dbReference type="EMBL" id="TNN27118.1"/>
    </source>
</evidence>
<dbReference type="Proteomes" id="UP000314294">
    <property type="component" value="Unassembled WGS sequence"/>
</dbReference>